<keyword evidence="3" id="KW-1133">Transmembrane helix</keyword>
<feature type="transmembrane region" description="Helical" evidence="3">
    <location>
        <begin position="12"/>
        <end position="34"/>
    </location>
</feature>
<keyword evidence="3" id="KW-0812">Transmembrane</keyword>
<dbReference type="PANTHER" id="PTHR30469">
    <property type="entry name" value="MULTIDRUG RESISTANCE PROTEIN MDTA"/>
    <property type="match status" value="1"/>
</dbReference>
<dbReference type="Gene3D" id="1.10.287.470">
    <property type="entry name" value="Helix hairpin bin"/>
    <property type="match status" value="1"/>
</dbReference>
<gene>
    <name evidence="5" type="ORF">SIID45300_00155</name>
</gene>
<dbReference type="Pfam" id="PF25917">
    <property type="entry name" value="BSH_RND"/>
    <property type="match status" value="1"/>
</dbReference>
<keyword evidence="2" id="KW-0175">Coiled coil</keyword>
<reference evidence="5 6" key="1">
    <citation type="submission" date="2024-05" db="EMBL/GenBank/DDBJ databases">
        <authorList>
            <consortium name="Candidatus Magnetaquicoccaceae bacterium FCR-1 genome sequencing consortium"/>
            <person name="Shimoshige H."/>
            <person name="Shimamura S."/>
            <person name="Taoka A."/>
            <person name="Kobayashi H."/>
            <person name="Maekawa T."/>
        </authorList>
    </citation>
    <scope>NUCLEOTIDE SEQUENCE [LARGE SCALE GENOMIC DNA]</scope>
    <source>
        <strain evidence="5 6">FCR-1</strain>
    </source>
</reference>
<organism evidence="5 6">
    <name type="scientific">Candidatus Magnetaquiglobus chichijimensis</name>
    <dbReference type="NCBI Taxonomy" id="3141448"/>
    <lineage>
        <taxon>Bacteria</taxon>
        <taxon>Pseudomonadati</taxon>
        <taxon>Pseudomonadota</taxon>
        <taxon>Magnetococcia</taxon>
        <taxon>Magnetococcales</taxon>
        <taxon>Candidatus Magnetaquicoccaceae</taxon>
        <taxon>Candidatus Magnetaquiglobus</taxon>
    </lineage>
</organism>
<proteinExistence type="inferred from homology"/>
<reference evidence="5 6" key="2">
    <citation type="submission" date="2024-09" db="EMBL/GenBank/DDBJ databases">
        <title>Draft genome sequence of Candidatus Magnetaquicoccaceae bacterium FCR-1.</title>
        <authorList>
            <person name="Shimoshige H."/>
            <person name="Shimamura S."/>
            <person name="Taoka A."/>
            <person name="Kobayashi H."/>
            <person name="Maekawa T."/>
        </authorList>
    </citation>
    <scope>NUCLEOTIDE SEQUENCE [LARGE SCALE GENOMIC DNA]</scope>
    <source>
        <strain evidence="5 6">FCR-1</strain>
    </source>
</reference>
<protein>
    <recommendedName>
        <fullName evidence="4">Multidrug resistance protein MdtA-like barrel-sandwich hybrid domain-containing protein</fullName>
    </recommendedName>
</protein>
<dbReference type="Proteomes" id="UP001628193">
    <property type="component" value="Unassembled WGS sequence"/>
</dbReference>
<dbReference type="InterPro" id="IPR006143">
    <property type="entry name" value="RND_pump_MFP"/>
</dbReference>
<dbReference type="NCBIfam" id="TIGR01730">
    <property type="entry name" value="RND_mfp"/>
    <property type="match status" value="1"/>
</dbReference>
<keyword evidence="3" id="KW-0472">Membrane</keyword>
<comment type="similarity">
    <text evidence="1">Belongs to the membrane fusion protein (MFP) (TC 8.A.1) family.</text>
</comment>
<keyword evidence="6" id="KW-1185">Reference proteome</keyword>
<evidence type="ECO:0000256" key="2">
    <source>
        <dbReference type="SAM" id="Coils"/>
    </source>
</evidence>
<comment type="caution">
    <text evidence="5">The sequence shown here is derived from an EMBL/GenBank/DDBJ whole genome shotgun (WGS) entry which is preliminary data.</text>
</comment>
<name>A0ABQ0C4Q1_9PROT</name>
<dbReference type="EMBL" id="BAAFGK010000001">
    <property type="protein sequence ID" value="GAB0055857.1"/>
    <property type="molecule type" value="Genomic_DNA"/>
</dbReference>
<dbReference type="SUPFAM" id="SSF111369">
    <property type="entry name" value="HlyD-like secretion proteins"/>
    <property type="match status" value="1"/>
</dbReference>
<evidence type="ECO:0000259" key="4">
    <source>
        <dbReference type="Pfam" id="PF25917"/>
    </source>
</evidence>
<accession>A0ABQ0C4Q1</accession>
<feature type="coiled-coil region" evidence="2">
    <location>
        <begin position="88"/>
        <end position="133"/>
    </location>
</feature>
<feature type="domain" description="Multidrug resistance protein MdtA-like barrel-sandwich hybrid" evidence="4">
    <location>
        <begin position="64"/>
        <end position="213"/>
    </location>
</feature>
<sequence>MSRSLFTGDVRHSWWTTVLVRSVVLVGLVGVVVFGGRGGLAVAATAVQVSAPGVTQALRDIKLSMAVAGRIENLMVKEGHRVRQGDLLLHLDRRLEELEVQRRKLLLADTARLNDLRDKERTLTAQVKSLRSLSGSGSVSRKQLEDEEIALGAIISERKSLEAAKQREKVELDLAAEAFERRHLRAPMDGVVTKILLHVGESVAANEPVMHLVDVSRVRFMGTVPAQFGAELREDRQVTIKLDLNDADEKPLLREAVVVFVSPITDAASGLVEVIAEFDNRDGSVKPGISGRMLF</sequence>
<evidence type="ECO:0000256" key="3">
    <source>
        <dbReference type="SAM" id="Phobius"/>
    </source>
</evidence>
<evidence type="ECO:0000256" key="1">
    <source>
        <dbReference type="ARBA" id="ARBA00009477"/>
    </source>
</evidence>
<dbReference type="Gene3D" id="2.40.50.100">
    <property type="match status" value="1"/>
</dbReference>
<dbReference type="RefSeq" id="WP_420903569.1">
    <property type="nucleotide sequence ID" value="NZ_BAAFGK010000001.1"/>
</dbReference>
<dbReference type="Gene3D" id="2.40.30.170">
    <property type="match status" value="1"/>
</dbReference>
<evidence type="ECO:0000313" key="6">
    <source>
        <dbReference type="Proteomes" id="UP001628193"/>
    </source>
</evidence>
<dbReference type="InterPro" id="IPR058625">
    <property type="entry name" value="MdtA-like_BSH"/>
</dbReference>
<evidence type="ECO:0000313" key="5">
    <source>
        <dbReference type="EMBL" id="GAB0055857.1"/>
    </source>
</evidence>